<keyword evidence="2" id="KW-1185">Reference proteome</keyword>
<protein>
    <submittedName>
        <fullName evidence="1">Uncharacterized protein</fullName>
    </submittedName>
</protein>
<sequence length="244" mass="27983">MMQTSSGGIVLDESVPSLFSEVAKIVRDEIDLLEVSSRCRVNPTTLRKILEARPISHYAEKKIRAGLGFAPSPGEGVSNRPSTVTRLRELHRLYREKGTLAAVGRETGLSRERVRQLLVRGAKIGLFEYAPLFPSLPSKEKILDDYRTWLKLDAVAEANRLSMTALRRLQRLYRITPEELAAVRNDRRRRECIDRYLVLAEGIGHHPTTTELQRLKEGRSLQWQIRKRWGSFDAFRRELKIPSP</sequence>
<dbReference type="AlphaFoldDB" id="A0A7X6IAD6"/>
<dbReference type="Proteomes" id="UP000534783">
    <property type="component" value="Unassembled WGS sequence"/>
</dbReference>
<proteinExistence type="predicted"/>
<accession>A0A7X6IAD6</accession>
<gene>
    <name evidence="1" type="ORF">MNODULE_06660</name>
</gene>
<evidence type="ECO:0000313" key="1">
    <source>
        <dbReference type="EMBL" id="NKE70418.1"/>
    </source>
</evidence>
<dbReference type="EMBL" id="VTOW01000001">
    <property type="protein sequence ID" value="NKE70418.1"/>
    <property type="molecule type" value="Genomic_DNA"/>
</dbReference>
<reference evidence="1 2" key="1">
    <citation type="journal article" date="2020" name="Nature">
        <title>Bacterial chemolithoautotrophy via manganese oxidation.</title>
        <authorList>
            <person name="Yu H."/>
            <person name="Leadbetter J.R."/>
        </authorList>
    </citation>
    <scope>NUCLEOTIDE SEQUENCE [LARGE SCALE GENOMIC DNA]</scope>
    <source>
        <strain evidence="1 2">Mn-1</strain>
    </source>
</reference>
<dbReference type="RefSeq" id="WP_168058667.1">
    <property type="nucleotide sequence ID" value="NZ_VTOW01000001.1"/>
</dbReference>
<comment type="caution">
    <text evidence="1">The sequence shown here is derived from an EMBL/GenBank/DDBJ whole genome shotgun (WGS) entry which is preliminary data.</text>
</comment>
<name>A0A7X6IAD6_9BACT</name>
<evidence type="ECO:0000313" key="2">
    <source>
        <dbReference type="Proteomes" id="UP000534783"/>
    </source>
</evidence>
<organism evidence="1 2">
    <name type="scientific">Candidatus Manganitrophus noduliformans</name>
    <dbReference type="NCBI Taxonomy" id="2606439"/>
    <lineage>
        <taxon>Bacteria</taxon>
        <taxon>Pseudomonadati</taxon>
        <taxon>Nitrospirota</taxon>
        <taxon>Nitrospiria</taxon>
        <taxon>Candidatus Troglogloeales</taxon>
        <taxon>Candidatus Manganitrophaceae</taxon>
        <taxon>Candidatus Manganitrophus</taxon>
    </lineage>
</organism>